<gene>
    <name evidence="2" type="ORF">DU500_09010</name>
</gene>
<dbReference type="KEGG" id="haj:DU500_09010"/>
<name>A0A345E2Y0_9EURY</name>
<dbReference type="InterPro" id="IPR036388">
    <property type="entry name" value="WH-like_DNA-bd_sf"/>
</dbReference>
<dbReference type="SUPFAM" id="SSF46785">
    <property type="entry name" value="Winged helix' DNA-binding domain"/>
    <property type="match status" value="1"/>
</dbReference>
<dbReference type="InterPro" id="IPR013668">
    <property type="entry name" value="RNase_R_HTH_12"/>
</dbReference>
<keyword evidence="3" id="KW-1185">Reference proteome</keyword>
<reference evidence="2 3" key="1">
    <citation type="submission" date="2018-07" db="EMBL/GenBank/DDBJ databases">
        <title>Genome sequences of Haloplanus sp. CBA1113.</title>
        <authorList>
            <person name="Kim Y.B."/>
            <person name="Roh S.W."/>
        </authorList>
    </citation>
    <scope>NUCLEOTIDE SEQUENCE [LARGE SCALE GENOMIC DNA]</scope>
    <source>
        <strain evidence="2 3">CBA1113</strain>
    </source>
</reference>
<dbReference type="Pfam" id="PF08461">
    <property type="entry name" value="WHD_RNase_R"/>
    <property type="match status" value="1"/>
</dbReference>
<dbReference type="OrthoDB" id="285635at2157"/>
<dbReference type="Gene3D" id="1.10.10.10">
    <property type="entry name" value="Winged helix-like DNA-binding domain superfamily/Winged helix DNA-binding domain"/>
    <property type="match status" value="1"/>
</dbReference>
<evidence type="ECO:0000313" key="3">
    <source>
        <dbReference type="Proteomes" id="UP000253273"/>
    </source>
</evidence>
<evidence type="ECO:0000313" key="2">
    <source>
        <dbReference type="EMBL" id="AXG06552.1"/>
    </source>
</evidence>
<protein>
    <submittedName>
        <fullName evidence="2">Phage repressor protein</fullName>
    </submittedName>
</protein>
<dbReference type="InterPro" id="IPR036390">
    <property type="entry name" value="WH_DNA-bd_sf"/>
</dbReference>
<accession>A0A345E2Y0</accession>
<evidence type="ECO:0000259" key="1">
    <source>
        <dbReference type="Pfam" id="PF08461"/>
    </source>
</evidence>
<dbReference type="Proteomes" id="UP000253273">
    <property type="component" value="Chromosome"/>
</dbReference>
<dbReference type="AlphaFoldDB" id="A0A345E2Y0"/>
<dbReference type="EMBL" id="CP031150">
    <property type="protein sequence ID" value="AXG06552.1"/>
    <property type="molecule type" value="Genomic_DNA"/>
</dbReference>
<sequence>MSLNDSVVLEFLHEYDMELPPKPLFRNLNRHGHQIGYSTVRLRLRELESHGLLEKDSDGYYELADLGRQWVEGKLSEDDLDKIEDG</sequence>
<dbReference type="RefSeq" id="WP_114585690.1">
    <property type="nucleotide sequence ID" value="NZ_CP031150.1"/>
</dbReference>
<feature type="domain" description="Ribonuclease R winged-helix" evidence="1">
    <location>
        <begin position="8"/>
        <end position="68"/>
    </location>
</feature>
<proteinExistence type="predicted"/>
<organism evidence="2 3">
    <name type="scientific">Haloplanus rubicundus</name>
    <dbReference type="NCBI Taxonomy" id="1547898"/>
    <lineage>
        <taxon>Archaea</taxon>
        <taxon>Methanobacteriati</taxon>
        <taxon>Methanobacteriota</taxon>
        <taxon>Stenosarchaea group</taxon>
        <taxon>Halobacteria</taxon>
        <taxon>Halobacteriales</taxon>
        <taxon>Haloferacaceae</taxon>
        <taxon>Haloplanus</taxon>
    </lineage>
</organism>
<dbReference type="GeneID" id="37283521"/>